<keyword evidence="2" id="KW-0479">Metal-binding</keyword>
<proteinExistence type="predicted"/>
<accession>A0A9X2ISV5</accession>
<comment type="caution">
    <text evidence="8">The sequence shown here is derived from an EMBL/GenBank/DDBJ whole genome shotgun (WGS) entry which is preliminary data.</text>
</comment>
<organism evidence="8 9">
    <name type="scientific">Rathayibacter rubneri</name>
    <dbReference type="NCBI Taxonomy" id="2950106"/>
    <lineage>
        <taxon>Bacteria</taxon>
        <taxon>Bacillati</taxon>
        <taxon>Actinomycetota</taxon>
        <taxon>Actinomycetes</taxon>
        <taxon>Micrococcales</taxon>
        <taxon>Microbacteriaceae</taxon>
        <taxon>Rathayibacter</taxon>
    </lineage>
</organism>
<dbReference type="InterPro" id="IPR017150">
    <property type="entry name" value="Pept_M20_glutamate_carboxypep"/>
</dbReference>
<protein>
    <submittedName>
        <fullName evidence="8">M20/M25/M40 family metallo-hydrolase</fullName>
    </submittedName>
</protein>
<keyword evidence="3" id="KW-0378">Hydrolase</keyword>
<dbReference type="Gene3D" id="3.40.630.10">
    <property type="entry name" value="Zn peptidases"/>
    <property type="match status" value="1"/>
</dbReference>
<dbReference type="PANTHER" id="PTHR43808:SF9">
    <property type="entry name" value="BLL0789 PROTEIN"/>
    <property type="match status" value="1"/>
</dbReference>
<evidence type="ECO:0000256" key="1">
    <source>
        <dbReference type="ARBA" id="ARBA00001947"/>
    </source>
</evidence>
<dbReference type="InterPro" id="IPR050072">
    <property type="entry name" value="Peptidase_M20A"/>
</dbReference>
<comment type="cofactor">
    <cofactor evidence="1">
        <name>Zn(2+)</name>
        <dbReference type="ChEBI" id="CHEBI:29105"/>
    </cofactor>
</comment>
<keyword evidence="4" id="KW-0862">Zinc</keyword>
<evidence type="ECO:0000256" key="3">
    <source>
        <dbReference type="ARBA" id="ARBA00022801"/>
    </source>
</evidence>
<reference evidence="8" key="1">
    <citation type="submission" date="2022-06" db="EMBL/GenBank/DDBJ databases">
        <title>Whole genome shotgun sequencing (WGS) of Rathayibacter sp. ZW T2_19, isolated from stored onions (Allium cepa).</title>
        <authorList>
            <person name="Stoll D.A."/>
            <person name="Huch M."/>
        </authorList>
    </citation>
    <scope>NUCLEOTIDE SEQUENCE</scope>
    <source>
        <strain evidence="8">ZW T2_19</strain>
    </source>
</reference>
<dbReference type="PANTHER" id="PTHR43808">
    <property type="entry name" value="ACETYLORNITHINE DEACETYLASE"/>
    <property type="match status" value="1"/>
</dbReference>
<evidence type="ECO:0000256" key="4">
    <source>
        <dbReference type="ARBA" id="ARBA00022833"/>
    </source>
</evidence>
<dbReference type="Pfam" id="PF01546">
    <property type="entry name" value="Peptidase_M20"/>
    <property type="match status" value="1"/>
</dbReference>
<dbReference type="EMBL" id="JAMRYM010000014">
    <property type="protein sequence ID" value="MCM6761893.1"/>
    <property type="molecule type" value="Genomic_DNA"/>
</dbReference>
<name>A0A9X2ISV5_9MICO</name>
<dbReference type="SUPFAM" id="SSF53187">
    <property type="entry name" value="Zn-dependent exopeptidases"/>
    <property type="match status" value="1"/>
</dbReference>
<dbReference type="Pfam" id="PF07687">
    <property type="entry name" value="M20_dimer"/>
    <property type="match status" value="1"/>
</dbReference>
<dbReference type="GO" id="GO:0046872">
    <property type="term" value="F:metal ion binding"/>
    <property type="evidence" value="ECO:0007669"/>
    <property type="project" value="UniProtKB-KW"/>
</dbReference>
<gene>
    <name evidence="8" type="ORF">NB037_05610</name>
</gene>
<keyword evidence="9" id="KW-1185">Reference proteome</keyword>
<evidence type="ECO:0000256" key="5">
    <source>
        <dbReference type="PIRSR" id="PIRSR037238-1"/>
    </source>
</evidence>
<evidence type="ECO:0000259" key="7">
    <source>
        <dbReference type="Pfam" id="PF07687"/>
    </source>
</evidence>
<feature type="domain" description="Peptidase M20 dimerisation" evidence="7">
    <location>
        <begin position="197"/>
        <end position="291"/>
    </location>
</feature>
<dbReference type="Gene3D" id="3.30.70.360">
    <property type="match status" value="1"/>
</dbReference>
<evidence type="ECO:0000313" key="9">
    <source>
        <dbReference type="Proteomes" id="UP001155240"/>
    </source>
</evidence>
<evidence type="ECO:0000313" key="8">
    <source>
        <dbReference type="EMBL" id="MCM6761893.1"/>
    </source>
</evidence>
<sequence>MTFPDAADAARVRVFLRENREQILADVRHLVMIESPSDSLEALGELHAYLVHWVGERLGHAAEIEHRREQDAPGASSWTFAGSAPGRGPRGSRPFVALLGHYDTVWPLGTTRSWPFSLDGDRLSGPGTYDMKVGLVQMVWVVAALRHARLAHPALRLVMNGDEEVGSLTSRSFLEHQSRGAEAALVFEGAIGDAVKTARKGIGNFVVDVVGVEAHAGVEPEKGASAIHELGVLIPRILGIARPEAGTTVNIGLVGGGSRVNVTTARVRLELEARIRNSAEAARVEAEMNALQASDQRIRIEVRGSWQRPVFERTPAVGALYRRAERVARTMDLPLTETAVGGASDGNLIAALGIPVLDGLGAPGAGAHARGESVSVEGILDRTTLAALLVASFAAEGD</sequence>
<dbReference type="RefSeq" id="WP_251944314.1">
    <property type="nucleotide sequence ID" value="NZ_JAMRYM010000014.1"/>
</dbReference>
<feature type="active site" description="Proton acceptor" evidence="5">
    <location>
        <position position="163"/>
    </location>
</feature>
<dbReference type="AlphaFoldDB" id="A0A9X2ISV5"/>
<dbReference type="InterPro" id="IPR001261">
    <property type="entry name" value="ArgE/DapE_CS"/>
</dbReference>
<evidence type="ECO:0000256" key="2">
    <source>
        <dbReference type="ARBA" id="ARBA00022723"/>
    </source>
</evidence>
<feature type="active site" evidence="5">
    <location>
        <position position="103"/>
    </location>
</feature>
<dbReference type="SUPFAM" id="SSF55031">
    <property type="entry name" value="Bacterial exopeptidase dimerisation domain"/>
    <property type="match status" value="1"/>
</dbReference>
<dbReference type="InterPro" id="IPR036264">
    <property type="entry name" value="Bact_exopeptidase_dim_dom"/>
</dbReference>
<dbReference type="Proteomes" id="UP001155240">
    <property type="component" value="Unassembled WGS sequence"/>
</dbReference>
<dbReference type="InterPro" id="IPR011650">
    <property type="entry name" value="Peptidase_M20_dimer"/>
</dbReference>
<dbReference type="GO" id="GO:0016787">
    <property type="term" value="F:hydrolase activity"/>
    <property type="evidence" value="ECO:0007669"/>
    <property type="project" value="UniProtKB-KW"/>
</dbReference>
<dbReference type="PROSITE" id="PS00758">
    <property type="entry name" value="ARGE_DAPE_CPG2_1"/>
    <property type="match status" value="1"/>
</dbReference>
<dbReference type="InterPro" id="IPR002933">
    <property type="entry name" value="Peptidase_M20"/>
</dbReference>
<evidence type="ECO:0000256" key="6">
    <source>
        <dbReference type="SAM" id="MobiDB-lite"/>
    </source>
</evidence>
<feature type="region of interest" description="Disordered" evidence="6">
    <location>
        <begin position="68"/>
        <end position="88"/>
    </location>
</feature>
<dbReference type="PIRSF" id="PIRSF037238">
    <property type="entry name" value="Carboxypeptidase_G2"/>
    <property type="match status" value="1"/>
</dbReference>